<feature type="transmembrane region" description="Helical" evidence="1">
    <location>
        <begin position="183"/>
        <end position="203"/>
    </location>
</feature>
<evidence type="ECO:0000256" key="1">
    <source>
        <dbReference type="SAM" id="Phobius"/>
    </source>
</evidence>
<accession>A0A2Z2MEN6</accession>
<keyword evidence="1" id="KW-1133">Transmembrane helix</keyword>
<gene>
    <name evidence="3" type="ORF">A3K92_02710</name>
</gene>
<keyword evidence="3" id="KW-0645">Protease</keyword>
<reference evidence="3 4" key="1">
    <citation type="submission" date="2016-03" db="EMBL/GenBank/DDBJ databases">
        <title>Complete genome sequence of Thermococcus gorgonarius.</title>
        <authorList>
            <person name="Oger P.M."/>
        </authorList>
    </citation>
    <scope>NUCLEOTIDE SEQUENCE [LARGE SCALE GENOMIC DNA]</scope>
    <source>
        <strain evidence="3 4">W-12</strain>
    </source>
</reference>
<dbReference type="Pfam" id="PF02517">
    <property type="entry name" value="Rce1-like"/>
    <property type="match status" value="1"/>
</dbReference>
<dbReference type="NCBIfam" id="NF040590">
    <property type="entry name" value="Pyro_CPBP_1"/>
    <property type="match status" value="1"/>
</dbReference>
<dbReference type="GO" id="GO:0004175">
    <property type="term" value="F:endopeptidase activity"/>
    <property type="evidence" value="ECO:0007669"/>
    <property type="project" value="UniProtKB-ARBA"/>
</dbReference>
<evidence type="ECO:0000313" key="3">
    <source>
        <dbReference type="EMBL" id="ASJ00468.1"/>
    </source>
</evidence>
<feature type="transmembrane region" description="Helical" evidence="1">
    <location>
        <begin position="68"/>
        <end position="89"/>
    </location>
</feature>
<keyword evidence="4" id="KW-1185">Reference proteome</keyword>
<keyword evidence="1" id="KW-0472">Membrane</keyword>
<feature type="transmembrane region" description="Helical" evidence="1">
    <location>
        <begin position="31"/>
        <end position="52"/>
    </location>
</feature>
<evidence type="ECO:0000259" key="2">
    <source>
        <dbReference type="Pfam" id="PF02517"/>
    </source>
</evidence>
<sequence>MILRRNSYALFIILLPISFIPRFFVGSLERWAAWLLFWYFLVPLAVSSAFGFRPEELGLRLPDDNWKIFGLVMILAVVASFGGLFVPSMRNYYPRFAYLGWVSFFEKELVIGVVMLAHEAFFRGFLLFPLAEKNRWLAIFAQDVPYTLVHIGKPLPEIPYSFFAGLVFAWMDLKGKSFFQSFLLHWLGSAFFDVLCALFKAGLIHL</sequence>
<dbReference type="InterPro" id="IPR003675">
    <property type="entry name" value="Rce1/LyrA-like_dom"/>
</dbReference>
<evidence type="ECO:0000313" key="4">
    <source>
        <dbReference type="Proteomes" id="UP000250134"/>
    </source>
</evidence>
<feature type="domain" description="CAAX prenyl protease 2/Lysostaphin resistance protein A-like" evidence="2">
    <location>
        <begin position="111"/>
        <end position="188"/>
    </location>
</feature>
<dbReference type="GO" id="GO:0006508">
    <property type="term" value="P:proteolysis"/>
    <property type="evidence" value="ECO:0007669"/>
    <property type="project" value="UniProtKB-KW"/>
</dbReference>
<dbReference type="OrthoDB" id="86156at2157"/>
<dbReference type="GeneID" id="33331424"/>
<keyword evidence="3" id="KW-0378">Hydrolase</keyword>
<dbReference type="KEGG" id="tgg:A3K92_02710"/>
<protein>
    <submittedName>
        <fullName evidence="3">CAAX protease</fullName>
    </submittedName>
</protein>
<dbReference type="GO" id="GO:0080120">
    <property type="term" value="P:CAAX-box protein maturation"/>
    <property type="evidence" value="ECO:0007669"/>
    <property type="project" value="UniProtKB-ARBA"/>
</dbReference>
<feature type="transmembrane region" description="Helical" evidence="1">
    <location>
        <begin position="7"/>
        <end position="25"/>
    </location>
</feature>
<dbReference type="AlphaFoldDB" id="A0A2Z2MEN6"/>
<proteinExistence type="predicted"/>
<name>A0A2Z2MEN6_THEGO</name>
<feature type="transmembrane region" description="Helical" evidence="1">
    <location>
        <begin position="109"/>
        <end position="130"/>
    </location>
</feature>
<dbReference type="EMBL" id="CP014855">
    <property type="protein sequence ID" value="ASJ00468.1"/>
    <property type="molecule type" value="Genomic_DNA"/>
</dbReference>
<keyword evidence="1" id="KW-0812">Transmembrane</keyword>
<dbReference type="RefSeq" id="WP_088884807.1">
    <property type="nucleotide sequence ID" value="NZ_CP014855.1"/>
</dbReference>
<organism evidence="3 4">
    <name type="scientific">Thermococcus gorgonarius</name>
    <dbReference type="NCBI Taxonomy" id="71997"/>
    <lineage>
        <taxon>Archaea</taxon>
        <taxon>Methanobacteriati</taxon>
        <taxon>Methanobacteriota</taxon>
        <taxon>Thermococci</taxon>
        <taxon>Thermococcales</taxon>
        <taxon>Thermococcaceae</taxon>
        <taxon>Thermococcus</taxon>
    </lineage>
</organism>
<dbReference type="Proteomes" id="UP000250134">
    <property type="component" value="Chromosome"/>
</dbReference>